<feature type="domain" description="Enolase N-terminal" evidence="16">
    <location>
        <begin position="4"/>
        <end position="134"/>
    </location>
</feature>
<evidence type="ECO:0000256" key="9">
    <source>
        <dbReference type="ARBA" id="ARBA00023152"/>
    </source>
</evidence>
<dbReference type="SMART" id="SM01192">
    <property type="entry name" value="Enolase_C"/>
    <property type="match status" value="1"/>
</dbReference>
<evidence type="ECO:0000256" key="8">
    <source>
        <dbReference type="ARBA" id="ARBA00022842"/>
    </source>
</evidence>
<dbReference type="GO" id="GO:0005576">
    <property type="term" value="C:extracellular region"/>
    <property type="evidence" value="ECO:0007669"/>
    <property type="project" value="UniProtKB-SubCell"/>
</dbReference>
<feature type="binding site" evidence="13">
    <location>
        <position position="386"/>
    </location>
    <ligand>
        <name>substrate</name>
    </ligand>
</feature>
<evidence type="ECO:0000259" key="15">
    <source>
        <dbReference type="SMART" id="SM01192"/>
    </source>
</evidence>
<evidence type="ECO:0000313" key="18">
    <source>
        <dbReference type="Proteomes" id="UP000647172"/>
    </source>
</evidence>
<proteinExistence type="inferred from homology"/>
<dbReference type="PANTHER" id="PTHR11902:SF1">
    <property type="entry name" value="ENOLASE"/>
    <property type="match status" value="1"/>
</dbReference>
<dbReference type="Pfam" id="PF03952">
    <property type="entry name" value="Enolase_N"/>
    <property type="match status" value="1"/>
</dbReference>
<keyword evidence="7 11" id="KW-0479">Metal-binding</keyword>
<dbReference type="SMART" id="SM01193">
    <property type="entry name" value="Enolase_N"/>
    <property type="match status" value="1"/>
</dbReference>
<sequence>MATIEAIVAREILDSRGNPTVEVEVGLDDGTVGRAAVPSGASTGAFEAIELRDGDKGRYLGKGVEKAVSNVEDKIADELLGYEASEQRLIDEKMLDIDGTADKSELGANAILGVSLAVAKAAALSAELPLFRYVGGPNAHVLPVPMMNILNGGAHADSNVDVQEFMIAPIGAPSFREALRTGAEVYHALKSVLKKKGLSTGLGDEGGFAPSLPTNAAALDLIAEAVQAAGFTLGTDIVLAMDVAATEFHKDGAYVFEGAPKSTDEMINYYAKLAETYPIVSIEDPLDEEDWAGWTALTAQIGGKVQIVGDDLFVTNPTRIGRGIAEGAANAVLVKVNQIGSLTETLDAVDMAHRAGFKTMMSHRSGETEDTTISDLAVAVGSGQIKTGAPARSDRVAKYNQLLRIEEELGSAARYAGAGAFPRYRTA</sequence>
<dbReference type="SFLD" id="SFLDG00178">
    <property type="entry name" value="enolase"/>
    <property type="match status" value="1"/>
</dbReference>
<comment type="cofactor">
    <cofactor evidence="14">
        <name>Mg(2+)</name>
        <dbReference type="ChEBI" id="CHEBI:18420"/>
    </cofactor>
    <text evidence="14">Mg(2+) is required for catalysis and for stabilizing the dimer.</text>
</comment>
<evidence type="ECO:0000256" key="14">
    <source>
        <dbReference type="PIRSR" id="PIRSR001400-3"/>
    </source>
</evidence>
<dbReference type="GO" id="GO:0009986">
    <property type="term" value="C:cell surface"/>
    <property type="evidence" value="ECO:0007669"/>
    <property type="project" value="UniProtKB-SubCell"/>
</dbReference>
<feature type="binding site" evidence="11 14">
    <location>
        <position position="310"/>
    </location>
    <ligand>
        <name>Mg(2+)</name>
        <dbReference type="ChEBI" id="CHEBI:18420"/>
    </ligand>
</feature>
<dbReference type="GO" id="GO:0006096">
    <property type="term" value="P:glycolytic process"/>
    <property type="evidence" value="ECO:0007669"/>
    <property type="project" value="UniProtKB-UniRule"/>
</dbReference>
<dbReference type="Proteomes" id="UP000647172">
    <property type="component" value="Unassembled WGS sequence"/>
</dbReference>
<dbReference type="GO" id="GO:0004634">
    <property type="term" value="F:phosphopyruvate hydratase activity"/>
    <property type="evidence" value="ECO:0007669"/>
    <property type="project" value="UniProtKB-UniRule"/>
</dbReference>
<dbReference type="FunFam" id="3.20.20.120:FF:000001">
    <property type="entry name" value="Enolase"/>
    <property type="match status" value="1"/>
</dbReference>
<dbReference type="CDD" id="cd03313">
    <property type="entry name" value="enolase"/>
    <property type="match status" value="1"/>
</dbReference>
<keyword evidence="8 11" id="KW-0460">Magnesium</keyword>
<evidence type="ECO:0000259" key="16">
    <source>
        <dbReference type="SMART" id="SM01193"/>
    </source>
</evidence>
<name>A0A919JSS6_9ACTN</name>
<feature type="binding site" evidence="13">
    <location>
        <position position="310"/>
    </location>
    <ligand>
        <name>substrate</name>
    </ligand>
</feature>
<protein>
    <recommendedName>
        <fullName evidence="4 11">Enolase</fullName>
        <ecNumber evidence="3 11">4.2.1.11</ecNumber>
    </recommendedName>
    <alternativeName>
        <fullName evidence="11">2-phospho-D-glycerate hydro-lyase</fullName>
    </alternativeName>
    <alternativeName>
        <fullName evidence="11">2-phosphoglycerate dehydratase</fullName>
    </alternativeName>
</protein>
<dbReference type="Gene3D" id="3.20.20.120">
    <property type="entry name" value="Enolase-like C-terminal domain"/>
    <property type="match status" value="1"/>
</dbReference>
<dbReference type="InterPro" id="IPR029017">
    <property type="entry name" value="Enolase-like_N"/>
</dbReference>
<gene>
    <name evidence="17" type="primary">eno_1</name>
    <name evidence="11" type="synonym">eno</name>
    <name evidence="17" type="ORF">Ani05nite_58330</name>
</gene>
<comment type="caution">
    <text evidence="17">The sequence shown here is derived from an EMBL/GenBank/DDBJ whole genome shotgun (WGS) entry which is preliminary data.</text>
</comment>
<dbReference type="FunFam" id="3.30.390.10:FF:000001">
    <property type="entry name" value="Enolase"/>
    <property type="match status" value="1"/>
</dbReference>
<feature type="active site" description="Proton acceptor" evidence="11 12">
    <location>
        <position position="335"/>
    </location>
</feature>
<comment type="subcellular location">
    <subcellularLocation>
        <location evidence="11">Cytoplasm</location>
    </subcellularLocation>
    <subcellularLocation>
        <location evidence="11">Secreted</location>
    </subcellularLocation>
    <subcellularLocation>
        <location evidence="11">Cell surface</location>
    </subcellularLocation>
    <text evidence="11">Fractions of enolase are present in both the cytoplasm and on the cell surface.</text>
</comment>
<feature type="domain" description="Enolase C-terminal TIM barrel" evidence="15">
    <location>
        <begin position="139"/>
        <end position="423"/>
    </location>
</feature>
<keyword evidence="10 11" id="KW-0456">Lyase</keyword>
<evidence type="ECO:0000256" key="4">
    <source>
        <dbReference type="ARBA" id="ARBA00017068"/>
    </source>
</evidence>
<dbReference type="RefSeq" id="WP_203773630.1">
    <property type="nucleotide sequence ID" value="NZ_BAAAYJ010000015.1"/>
</dbReference>
<feature type="binding site" evidence="13">
    <location>
        <position position="155"/>
    </location>
    <ligand>
        <name>substrate</name>
    </ligand>
</feature>
<keyword evidence="18" id="KW-1185">Reference proteome</keyword>
<dbReference type="InterPro" id="IPR000941">
    <property type="entry name" value="Enolase"/>
</dbReference>
<dbReference type="InterPro" id="IPR036849">
    <property type="entry name" value="Enolase-like_C_sf"/>
</dbReference>
<feature type="binding site" evidence="13">
    <location>
        <position position="283"/>
    </location>
    <ligand>
        <name>substrate</name>
    </ligand>
</feature>
<evidence type="ECO:0000313" key="17">
    <source>
        <dbReference type="EMBL" id="GIE52299.1"/>
    </source>
</evidence>
<feature type="binding site" evidence="11">
    <location>
        <position position="364"/>
    </location>
    <ligand>
        <name>(2R)-2-phosphoglycerate</name>
        <dbReference type="ChEBI" id="CHEBI:58289"/>
    </ligand>
</feature>
<accession>A0A919JSS6</accession>
<dbReference type="InterPro" id="IPR020811">
    <property type="entry name" value="Enolase_N"/>
</dbReference>
<feature type="binding site" evidence="13">
    <location>
        <begin position="362"/>
        <end position="365"/>
    </location>
    <ligand>
        <name>substrate</name>
    </ligand>
</feature>
<comment type="catalytic activity">
    <reaction evidence="11">
        <text>(2R)-2-phosphoglycerate = phosphoenolpyruvate + H2O</text>
        <dbReference type="Rhea" id="RHEA:10164"/>
        <dbReference type="ChEBI" id="CHEBI:15377"/>
        <dbReference type="ChEBI" id="CHEBI:58289"/>
        <dbReference type="ChEBI" id="CHEBI:58702"/>
        <dbReference type="EC" id="4.2.1.11"/>
    </reaction>
</comment>
<keyword evidence="6 11" id="KW-0964">Secreted</keyword>
<dbReference type="GO" id="GO:0000015">
    <property type="term" value="C:phosphopyruvate hydratase complex"/>
    <property type="evidence" value="ECO:0007669"/>
    <property type="project" value="InterPro"/>
</dbReference>
<dbReference type="PANTHER" id="PTHR11902">
    <property type="entry name" value="ENOLASE"/>
    <property type="match status" value="1"/>
</dbReference>
<evidence type="ECO:0000256" key="7">
    <source>
        <dbReference type="ARBA" id="ARBA00022723"/>
    </source>
</evidence>
<evidence type="ECO:0000256" key="10">
    <source>
        <dbReference type="ARBA" id="ARBA00023239"/>
    </source>
</evidence>
<evidence type="ECO:0000256" key="2">
    <source>
        <dbReference type="ARBA" id="ARBA00009604"/>
    </source>
</evidence>
<feature type="binding site" evidence="11 14">
    <location>
        <position position="242"/>
    </location>
    <ligand>
        <name>Mg(2+)</name>
        <dbReference type="ChEBI" id="CHEBI:18420"/>
    </ligand>
</feature>
<evidence type="ECO:0000256" key="6">
    <source>
        <dbReference type="ARBA" id="ARBA00022525"/>
    </source>
</evidence>
<dbReference type="InterPro" id="IPR020809">
    <property type="entry name" value="Enolase_CS"/>
</dbReference>
<dbReference type="NCBIfam" id="TIGR01060">
    <property type="entry name" value="eno"/>
    <property type="match status" value="1"/>
</dbReference>
<evidence type="ECO:0000256" key="1">
    <source>
        <dbReference type="ARBA" id="ARBA00005031"/>
    </source>
</evidence>
<feature type="active site" description="Proton donor" evidence="11 12">
    <location>
        <position position="205"/>
    </location>
</feature>
<dbReference type="EC" id="4.2.1.11" evidence="3 11"/>
<feature type="binding site" evidence="11">
    <location>
        <position position="163"/>
    </location>
    <ligand>
        <name>(2R)-2-phosphoglycerate</name>
        <dbReference type="ChEBI" id="CHEBI:58289"/>
    </ligand>
</feature>
<keyword evidence="9 11" id="KW-0324">Glycolysis</keyword>
<comment type="similarity">
    <text evidence="2 11">Belongs to the enolase family.</text>
</comment>
<evidence type="ECO:0000256" key="13">
    <source>
        <dbReference type="PIRSR" id="PIRSR001400-2"/>
    </source>
</evidence>
<feature type="binding site" evidence="11">
    <location>
        <position position="365"/>
    </location>
    <ligand>
        <name>(2R)-2-phosphoglycerate</name>
        <dbReference type="ChEBI" id="CHEBI:58289"/>
    </ligand>
</feature>
<evidence type="ECO:0000256" key="12">
    <source>
        <dbReference type="PIRSR" id="PIRSR001400-1"/>
    </source>
</evidence>
<evidence type="ECO:0000256" key="5">
    <source>
        <dbReference type="ARBA" id="ARBA00022490"/>
    </source>
</evidence>
<dbReference type="PRINTS" id="PR00148">
    <property type="entry name" value="ENOLASE"/>
</dbReference>
<dbReference type="Pfam" id="PF00113">
    <property type="entry name" value="Enolase_C"/>
    <property type="match status" value="1"/>
</dbReference>
<keyword evidence="5 11" id="KW-0963">Cytoplasm</keyword>
<dbReference type="PROSITE" id="PS00164">
    <property type="entry name" value="ENOLASE"/>
    <property type="match status" value="1"/>
</dbReference>
<evidence type="ECO:0000256" key="11">
    <source>
        <dbReference type="HAMAP-Rule" id="MF_00318"/>
    </source>
</evidence>
<reference evidence="17" key="1">
    <citation type="submission" date="2021-01" db="EMBL/GenBank/DDBJ databases">
        <title>Whole genome shotgun sequence of Actinoplanes nipponensis NBRC 14063.</title>
        <authorList>
            <person name="Komaki H."/>
            <person name="Tamura T."/>
        </authorList>
    </citation>
    <scope>NUCLEOTIDE SEQUENCE</scope>
    <source>
        <strain evidence="17">NBRC 14063</strain>
    </source>
</reference>
<dbReference type="HAMAP" id="MF_00318">
    <property type="entry name" value="Enolase"/>
    <property type="match status" value="1"/>
</dbReference>
<feature type="binding site" evidence="11">
    <location>
        <position position="335"/>
    </location>
    <ligand>
        <name>(2R)-2-phosphoglycerate</name>
        <dbReference type="ChEBI" id="CHEBI:58289"/>
    </ligand>
</feature>
<feature type="binding site" evidence="11 14">
    <location>
        <position position="283"/>
    </location>
    <ligand>
        <name>Mg(2+)</name>
        <dbReference type="ChEBI" id="CHEBI:18420"/>
    </ligand>
</feature>
<dbReference type="Gene3D" id="3.30.390.10">
    <property type="entry name" value="Enolase-like, N-terminal domain"/>
    <property type="match status" value="1"/>
</dbReference>
<feature type="binding site" evidence="13">
    <location>
        <position position="164"/>
    </location>
    <ligand>
        <name>substrate</name>
    </ligand>
</feature>
<dbReference type="GO" id="GO:0000287">
    <property type="term" value="F:magnesium ion binding"/>
    <property type="evidence" value="ECO:0007669"/>
    <property type="project" value="UniProtKB-UniRule"/>
</dbReference>
<comment type="function">
    <text evidence="11">Catalyzes the reversible conversion of 2-phosphoglycerate (2-PG) into phosphoenolpyruvate (PEP). It is essential for the degradation of carbohydrates via glycolysis.</text>
</comment>
<dbReference type="SUPFAM" id="SSF51604">
    <property type="entry name" value="Enolase C-terminal domain-like"/>
    <property type="match status" value="1"/>
</dbReference>
<dbReference type="PIRSF" id="PIRSF001400">
    <property type="entry name" value="Enolase"/>
    <property type="match status" value="1"/>
</dbReference>
<comment type="pathway">
    <text evidence="1 11">Carbohydrate degradation; glycolysis; pyruvate from D-glyceraldehyde 3-phosphate: step 4/5.</text>
</comment>
<comment type="cofactor">
    <cofactor evidence="11">
        <name>Mg(2+)</name>
        <dbReference type="ChEBI" id="CHEBI:18420"/>
    </cofactor>
    <text evidence="11">Binds a second Mg(2+) ion via substrate during catalysis.</text>
</comment>
<dbReference type="AlphaFoldDB" id="A0A919JSS6"/>
<feature type="binding site" evidence="11">
    <location>
        <position position="386"/>
    </location>
    <ligand>
        <name>(2R)-2-phosphoglycerate</name>
        <dbReference type="ChEBI" id="CHEBI:58289"/>
    </ligand>
</feature>
<dbReference type="SFLD" id="SFLDF00002">
    <property type="entry name" value="enolase"/>
    <property type="match status" value="1"/>
</dbReference>
<dbReference type="InterPro" id="IPR020810">
    <property type="entry name" value="Enolase_C"/>
</dbReference>
<organism evidence="17 18">
    <name type="scientific">Actinoplanes nipponensis</name>
    <dbReference type="NCBI Taxonomy" id="135950"/>
    <lineage>
        <taxon>Bacteria</taxon>
        <taxon>Bacillati</taxon>
        <taxon>Actinomycetota</taxon>
        <taxon>Actinomycetes</taxon>
        <taxon>Micromonosporales</taxon>
        <taxon>Micromonosporaceae</taxon>
        <taxon>Actinoplanes</taxon>
    </lineage>
</organism>
<evidence type="ECO:0000256" key="3">
    <source>
        <dbReference type="ARBA" id="ARBA00012058"/>
    </source>
</evidence>
<dbReference type="EMBL" id="BOMQ01000066">
    <property type="protein sequence ID" value="GIE52299.1"/>
    <property type="molecule type" value="Genomic_DNA"/>
</dbReference>
<dbReference type="SUPFAM" id="SSF54826">
    <property type="entry name" value="Enolase N-terminal domain-like"/>
    <property type="match status" value="1"/>
</dbReference>
<dbReference type="SFLD" id="SFLDS00001">
    <property type="entry name" value="Enolase"/>
    <property type="match status" value="1"/>
</dbReference>